<evidence type="ECO:0000256" key="2">
    <source>
        <dbReference type="ARBA" id="ARBA00022840"/>
    </source>
</evidence>
<keyword evidence="2" id="KW-0067">ATP-binding</keyword>
<dbReference type="SMART" id="SM00382">
    <property type="entry name" value="AAA"/>
    <property type="match status" value="1"/>
</dbReference>
<dbReference type="OrthoDB" id="18492at2157"/>
<dbReference type="PANTHER" id="PTHR43204:SF1">
    <property type="entry name" value="ABC TRANSPORTER I FAMILY MEMBER 6, CHLOROPLASTIC"/>
    <property type="match status" value="1"/>
</dbReference>
<accession>A0A1Y3GBG3</accession>
<dbReference type="PROSITE" id="PS50893">
    <property type="entry name" value="ABC_TRANSPORTER_2"/>
    <property type="match status" value="1"/>
</dbReference>
<dbReference type="Proteomes" id="UP000195137">
    <property type="component" value="Unassembled WGS sequence"/>
</dbReference>
<dbReference type="InterPro" id="IPR010230">
    <property type="entry name" value="FeS-cluster_ATPase_SufC"/>
</dbReference>
<keyword evidence="1" id="KW-0547">Nucleotide-binding</keyword>
<dbReference type="AlphaFoldDB" id="A0A1Y3GBG3"/>
<dbReference type="CDD" id="cd03217">
    <property type="entry name" value="ABC_FeS_Assembly"/>
    <property type="match status" value="1"/>
</dbReference>
<dbReference type="EMBL" id="MRZU01000003">
    <property type="protein sequence ID" value="OUJ18580.1"/>
    <property type="molecule type" value="Genomic_DNA"/>
</dbReference>
<gene>
    <name evidence="4" type="ORF">AMET1_0226</name>
</gene>
<reference evidence="4 5" key="1">
    <citation type="submission" date="2016-12" db="EMBL/GenBank/DDBJ databases">
        <title>Discovery of methanogenic haloarchaea.</title>
        <authorList>
            <person name="Sorokin D.Y."/>
            <person name="Makarova K.S."/>
            <person name="Abbas B."/>
            <person name="Ferrer M."/>
            <person name="Golyshin P.N."/>
        </authorList>
    </citation>
    <scope>NUCLEOTIDE SEQUENCE [LARGE SCALE GENOMIC DNA]</scope>
    <source>
        <strain evidence="4">AMET1</strain>
    </source>
</reference>
<dbReference type="InterPro" id="IPR027417">
    <property type="entry name" value="P-loop_NTPase"/>
</dbReference>
<keyword evidence="5" id="KW-1185">Reference proteome</keyword>
<evidence type="ECO:0000313" key="4">
    <source>
        <dbReference type="EMBL" id="OUJ18580.1"/>
    </source>
</evidence>
<dbReference type="SUPFAM" id="SSF52540">
    <property type="entry name" value="P-loop containing nucleoside triphosphate hydrolases"/>
    <property type="match status" value="1"/>
</dbReference>
<dbReference type="PANTHER" id="PTHR43204">
    <property type="entry name" value="ABC TRANSPORTER I FAMILY MEMBER 6, CHLOROPLASTIC"/>
    <property type="match status" value="1"/>
</dbReference>
<evidence type="ECO:0000313" key="5">
    <source>
        <dbReference type="Proteomes" id="UP000195137"/>
    </source>
</evidence>
<dbReference type="Gene3D" id="3.40.50.300">
    <property type="entry name" value="P-loop containing nucleotide triphosphate hydrolases"/>
    <property type="match status" value="1"/>
</dbReference>
<sequence length="246" mass="27204">MLEIDSLTVSVDGEVILENLDLHIGMGEVHVLFGPNGSGKSTLLKTVLGLPGYRVLSGSIKFKGKDITDLPVNERVELGLALEYQNPPPIAGLKLQDLVDLISKESGSEVDDMVEKLNLEQHMNREVNVGFSGGEVKRSEVLQVYSQNPDLILFDEPDSGVDVENVELLGKIINEMLDKKKKPSDRRRSGLIITHHGSILDLVEVDRAHVLYNGAIMCSGKPREILEEIIENGYENCAKCYRIEQS</sequence>
<name>A0A1Y3GBG3_9EURY</name>
<dbReference type="InterPro" id="IPR003439">
    <property type="entry name" value="ABC_transporter-like_ATP-bd"/>
</dbReference>
<feature type="domain" description="ABC transporter" evidence="3">
    <location>
        <begin position="2"/>
        <end position="238"/>
    </location>
</feature>
<proteinExistence type="predicted"/>
<evidence type="ECO:0000259" key="3">
    <source>
        <dbReference type="PROSITE" id="PS50893"/>
    </source>
</evidence>
<organism evidence="4 5">
    <name type="scientific">Methanonatronarchaeum thermophilum</name>
    <dbReference type="NCBI Taxonomy" id="1927129"/>
    <lineage>
        <taxon>Archaea</taxon>
        <taxon>Methanobacteriati</taxon>
        <taxon>Methanobacteriota</taxon>
        <taxon>Methanonatronarchaeia</taxon>
        <taxon>Methanonatronarchaeales</taxon>
        <taxon>Methanonatronarchaeaceae</taxon>
        <taxon>Methanonatronarchaeum</taxon>
    </lineage>
</organism>
<dbReference type="Pfam" id="PF00005">
    <property type="entry name" value="ABC_tran"/>
    <property type="match status" value="1"/>
</dbReference>
<comment type="caution">
    <text evidence="4">The sequence shown here is derived from an EMBL/GenBank/DDBJ whole genome shotgun (WGS) entry which is preliminary data.</text>
</comment>
<dbReference type="RefSeq" id="WP_086636657.1">
    <property type="nucleotide sequence ID" value="NZ_MRZU01000003.1"/>
</dbReference>
<dbReference type="GO" id="GO:0016887">
    <property type="term" value="F:ATP hydrolysis activity"/>
    <property type="evidence" value="ECO:0007669"/>
    <property type="project" value="InterPro"/>
</dbReference>
<dbReference type="GO" id="GO:0005524">
    <property type="term" value="F:ATP binding"/>
    <property type="evidence" value="ECO:0007669"/>
    <property type="project" value="UniProtKB-KW"/>
</dbReference>
<evidence type="ECO:0000256" key="1">
    <source>
        <dbReference type="ARBA" id="ARBA00022741"/>
    </source>
</evidence>
<protein>
    <submittedName>
        <fullName evidence="4">Cysteine desulfurase activator ATPase SufC</fullName>
    </submittedName>
</protein>
<dbReference type="InterPro" id="IPR003593">
    <property type="entry name" value="AAA+_ATPase"/>
</dbReference>